<evidence type="ECO:0000256" key="1">
    <source>
        <dbReference type="ARBA" id="ARBA00004141"/>
    </source>
</evidence>
<organism evidence="7">
    <name type="scientific">Helicotheca tamesis</name>
    <dbReference type="NCBI Taxonomy" id="374047"/>
    <lineage>
        <taxon>Eukaryota</taxon>
        <taxon>Sar</taxon>
        <taxon>Stramenopiles</taxon>
        <taxon>Ochrophyta</taxon>
        <taxon>Bacillariophyta</taxon>
        <taxon>Mediophyceae</taxon>
        <taxon>Lithodesmiophycidae</taxon>
        <taxon>Lithodesmiales</taxon>
        <taxon>Lithodesmiaceae</taxon>
        <taxon>Helicotheca</taxon>
    </lineage>
</organism>
<dbReference type="EMBL" id="HBGV01007235">
    <property type="protein sequence ID" value="CAD9484782.1"/>
    <property type="molecule type" value="Transcribed_RNA"/>
</dbReference>
<keyword evidence="5 6" id="KW-0472">Membrane</keyword>
<evidence type="ECO:0000256" key="4">
    <source>
        <dbReference type="ARBA" id="ARBA00022989"/>
    </source>
</evidence>
<feature type="transmembrane region" description="Helical" evidence="6">
    <location>
        <begin position="125"/>
        <end position="147"/>
    </location>
</feature>
<feature type="transmembrane region" description="Helical" evidence="6">
    <location>
        <begin position="36"/>
        <end position="57"/>
    </location>
</feature>
<protein>
    <recommendedName>
        <fullName evidence="6">Choline transporter-like protein</fullName>
    </recommendedName>
</protein>
<dbReference type="InterPro" id="IPR007603">
    <property type="entry name" value="Choline_transptr-like"/>
</dbReference>
<reference evidence="7" key="1">
    <citation type="submission" date="2021-01" db="EMBL/GenBank/DDBJ databases">
        <authorList>
            <person name="Corre E."/>
            <person name="Pelletier E."/>
            <person name="Niang G."/>
            <person name="Scheremetjew M."/>
            <person name="Finn R."/>
            <person name="Kale V."/>
            <person name="Holt S."/>
            <person name="Cochrane G."/>
            <person name="Meng A."/>
            <person name="Brown T."/>
            <person name="Cohen L."/>
        </authorList>
    </citation>
    <scope>NUCLEOTIDE SEQUENCE</scope>
    <source>
        <strain evidence="7">CCMP826</strain>
    </source>
</reference>
<evidence type="ECO:0000256" key="5">
    <source>
        <dbReference type="ARBA" id="ARBA00023136"/>
    </source>
</evidence>
<feature type="transmembrane region" description="Helical" evidence="6">
    <location>
        <begin position="69"/>
        <end position="93"/>
    </location>
</feature>
<evidence type="ECO:0000313" key="7">
    <source>
        <dbReference type="EMBL" id="CAD9484782.1"/>
    </source>
</evidence>
<dbReference type="AlphaFoldDB" id="A0A7S2MID6"/>
<comment type="similarity">
    <text evidence="2 6">Belongs to the CTL (choline transporter-like) family.</text>
</comment>
<dbReference type="GO" id="GO:0005886">
    <property type="term" value="C:plasma membrane"/>
    <property type="evidence" value="ECO:0007669"/>
    <property type="project" value="UniProtKB-SubCell"/>
</dbReference>
<feature type="transmembrane region" description="Helical" evidence="6">
    <location>
        <begin position="271"/>
        <end position="291"/>
    </location>
</feature>
<dbReference type="Pfam" id="PF04515">
    <property type="entry name" value="Choline_transpo"/>
    <property type="match status" value="1"/>
</dbReference>
<feature type="transmembrane region" description="Helical" evidence="6">
    <location>
        <begin position="407"/>
        <end position="435"/>
    </location>
</feature>
<name>A0A7S2MID6_9STRA</name>
<dbReference type="PANTHER" id="PTHR12385:SF4">
    <property type="entry name" value="PROTEIN PNS1"/>
    <property type="match status" value="1"/>
</dbReference>
<accession>A0A7S2MID6</accession>
<proteinExistence type="inferred from homology"/>
<keyword evidence="4 6" id="KW-1133">Transmembrane helix</keyword>
<comment type="function">
    <text evidence="6">Choline transporter.</text>
</comment>
<gene>
    <name evidence="7" type="ORF">HTAM1171_LOCUS4409</name>
</gene>
<feature type="transmembrane region" description="Helical" evidence="6">
    <location>
        <begin position="100"/>
        <end position="119"/>
    </location>
</feature>
<dbReference type="PANTHER" id="PTHR12385">
    <property type="entry name" value="CHOLINE TRANSPORTER-LIKE (SLC FAMILY 44)"/>
    <property type="match status" value="1"/>
</dbReference>
<evidence type="ECO:0000256" key="3">
    <source>
        <dbReference type="ARBA" id="ARBA00022692"/>
    </source>
</evidence>
<keyword evidence="3 6" id="KW-0812">Transmembrane</keyword>
<comment type="subcellular location">
    <subcellularLocation>
        <location evidence="6">Cell membrane</location>
        <topology evidence="6">Multi-pass membrane protein</topology>
    </subcellularLocation>
    <subcellularLocation>
        <location evidence="1">Membrane</location>
        <topology evidence="1">Multi-pass membrane protein</topology>
    </subcellularLocation>
</comment>
<evidence type="ECO:0000256" key="6">
    <source>
        <dbReference type="RuleBase" id="RU368066"/>
    </source>
</evidence>
<feature type="transmembrane region" description="Helical" evidence="6">
    <location>
        <begin position="368"/>
        <end position="387"/>
    </location>
</feature>
<evidence type="ECO:0000256" key="2">
    <source>
        <dbReference type="ARBA" id="ARBA00007168"/>
    </source>
</evidence>
<sequence length="464" mass="49918">MSQQDPMVTGTVVNSNIDNQFSGKGEKQQPKCRDPFFAFLLYANVIAIVAVAGAYGTEAFEDATTDVNYTGYVNVALISGAFALVFSALGMLLLMKIPQILIKTALIFTMVMAGVWAAISFAAGNVFGGIVGVIIFLLTCCYAYSVWSRIPFATINLITACKAVSSNCGVTIAAYFFVALSFGWCLLWTVAFVAIHDRSADCSGVDANGNEVCSPNWGYLFLLLLSFFFTQQVIQNTVHVTVAGTVGTWWFSPDQTGCCSSAVTGSMIRSLTSSFGSICFGSLIVAFIQALRQLAASSRDSDNGILLCIAECILACLESLVEYFNKWAFVYVGLYGYSYLEAGKNVITLFKDRGWEAIIADDLVSRTLLLVSLAVAGIAGGLGAVAVKWTDWFGVDDTVISGEAFFIGFITGLVLASILMSVIGSGVNTVIVLFAEAPAEFQENYPELSQRMRDTWIEAYPGCM</sequence>
<feature type="transmembrane region" description="Helical" evidence="6">
    <location>
        <begin position="168"/>
        <end position="195"/>
    </location>
</feature>
<dbReference type="GO" id="GO:0022857">
    <property type="term" value="F:transmembrane transporter activity"/>
    <property type="evidence" value="ECO:0007669"/>
    <property type="project" value="UniProtKB-UniRule"/>
</dbReference>